<sequence>MTLIHTNDIHARMDEFSSSGIDCTEKNRADRRCFGGIARIKTLVDSIREKDPNVYMVDAGDEFQGTLFYNYYKGNVTAEYMNAIGLDAFAVGNHEFDDGPAHLGNFIKKLNMPAISSNIDTSAEPGLNGLIAPYTVFTKYVLRFGTRIGCIGFITRTTPDISAAGRLAKFSDPAGANGPVQRAVDKLHSLGIKRIIAVSHNGLEDDRVVAASTKGISVIVGGHSHSLMHKNSSLAGVRATYPLPVKNAAGEDTYIVQAKAWGEWVGRLQISWDAESKLTALNGDPIQLTMDIPQHNATQEIVKKWREPFDAIAKTVIGSTPNAMSRGSCNGIGCAIGWFVADTLRQSYKSPANNPVIGMTNVGGLRSDIAAGDITVGTILTVLPFPNTATTVPMTGAQVVAMLENIALTQNSDGLRADGKKVTSFAQYAGLRAELDSSKAKFARVSKVEVEVSEGKWEALDAAKTYEIVMVDFLSNIGGDAILPAELVKNYETRQMLSDLALEYVKAAKVLDIPAAKFQPGVRFVAA</sequence>
<evidence type="ECO:0000259" key="7">
    <source>
        <dbReference type="Pfam" id="PF00149"/>
    </source>
</evidence>
<evidence type="ECO:0000256" key="2">
    <source>
        <dbReference type="ARBA" id="ARBA00022723"/>
    </source>
</evidence>
<evidence type="ECO:0000256" key="4">
    <source>
        <dbReference type="ARBA" id="ARBA00022741"/>
    </source>
</evidence>
<dbReference type="GO" id="GO:0016788">
    <property type="term" value="F:hydrolase activity, acting on ester bonds"/>
    <property type="evidence" value="ECO:0007669"/>
    <property type="project" value="InterPro"/>
</dbReference>
<organism evidence="9 10">
    <name type="scientific">Catenaria anguillulae PL171</name>
    <dbReference type="NCBI Taxonomy" id="765915"/>
    <lineage>
        <taxon>Eukaryota</taxon>
        <taxon>Fungi</taxon>
        <taxon>Fungi incertae sedis</taxon>
        <taxon>Blastocladiomycota</taxon>
        <taxon>Blastocladiomycetes</taxon>
        <taxon>Blastocladiales</taxon>
        <taxon>Catenariaceae</taxon>
        <taxon>Catenaria</taxon>
    </lineage>
</organism>
<dbReference type="STRING" id="765915.A0A1Y2HPS2"/>
<comment type="caution">
    <text evidence="9">The sequence shown here is derived from an EMBL/GenBank/DDBJ whole genome shotgun (WGS) entry which is preliminary data.</text>
</comment>
<name>A0A1Y2HPS2_9FUNG</name>
<protein>
    <submittedName>
        <fullName evidence="9">Metallo-dependent phosphatase-like protein</fullName>
    </submittedName>
</protein>
<dbReference type="Gene3D" id="3.60.21.10">
    <property type="match status" value="1"/>
</dbReference>
<dbReference type="SUPFAM" id="SSF56300">
    <property type="entry name" value="Metallo-dependent phosphatases"/>
    <property type="match status" value="1"/>
</dbReference>
<dbReference type="PANTHER" id="PTHR11575">
    <property type="entry name" value="5'-NUCLEOTIDASE-RELATED"/>
    <property type="match status" value="1"/>
</dbReference>
<keyword evidence="10" id="KW-1185">Reference proteome</keyword>
<dbReference type="Pfam" id="PF02872">
    <property type="entry name" value="5_nucleotid_C"/>
    <property type="match status" value="1"/>
</dbReference>
<dbReference type="PRINTS" id="PR01607">
    <property type="entry name" value="APYRASEFAMLY"/>
</dbReference>
<keyword evidence="3" id="KW-0732">Signal</keyword>
<dbReference type="InterPro" id="IPR006146">
    <property type="entry name" value="5'-Nucleotdase_CS"/>
</dbReference>
<accession>A0A1Y2HPS2</accession>
<keyword evidence="2" id="KW-0479">Metal-binding</keyword>
<dbReference type="InterPro" id="IPR004843">
    <property type="entry name" value="Calcineurin-like_PHP"/>
</dbReference>
<dbReference type="OrthoDB" id="7722975at2759"/>
<dbReference type="InterPro" id="IPR029052">
    <property type="entry name" value="Metallo-depent_PP-like"/>
</dbReference>
<comment type="similarity">
    <text evidence="1 6">Belongs to the 5'-nucleotidase family.</text>
</comment>
<dbReference type="CDD" id="cd07409">
    <property type="entry name" value="MPP_CD73_N"/>
    <property type="match status" value="1"/>
</dbReference>
<dbReference type="PANTHER" id="PTHR11575:SF24">
    <property type="entry name" value="5'-NUCLEOTIDASE"/>
    <property type="match status" value="1"/>
</dbReference>
<keyword evidence="5 6" id="KW-0378">Hydrolase</keyword>
<dbReference type="AlphaFoldDB" id="A0A1Y2HPS2"/>
<dbReference type="InterPro" id="IPR006179">
    <property type="entry name" value="5_nucleotidase/apyrase"/>
</dbReference>
<evidence type="ECO:0000313" key="10">
    <source>
        <dbReference type="Proteomes" id="UP000193411"/>
    </source>
</evidence>
<feature type="domain" description="Calcineurin-like phosphoesterase" evidence="7">
    <location>
        <begin position="1"/>
        <end position="226"/>
    </location>
</feature>
<reference evidence="9 10" key="1">
    <citation type="submission" date="2016-07" db="EMBL/GenBank/DDBJ databases">
        <title>Pervasive Adenine N6-methylation of Active Genes in Fungi.</title>
        <authorList>
            <consortium name="DOE Joint Genome Institute"/>
            <person name="Mondo S.J."/>
            <person name="Dannebaum R.O."/>
            <person name="Kuo R.C."/>
            <person name="Labutti K."/>
            <person name="Haridas S."/>
            <person name="Kuo A."/>
            <person name="Salamov A."/>
            <person name="Ahrendt S.R."/>
            <person name="Lipzen A."/>
            <person name="Sullivan W."/>
            <person name="Andreopoulos W.B."/>
            <person name="Clum A."/>
            <person name="Lindquist E."/>
            <person name="Daum C."/>
            <person name="Ramamoorthy G.K."/>
            <person name="Gryganskyi A."/>
            <person name="Culley D."/>
            <person name="Magnuson J.K."/>
            <person name="James T.Y."/>
            <person name="O'Malley M.A."/>
            <person name="Stajich J.E."/>
            <person name="Spatafora J.W."/>
            <person name="Visel A."/>
            <person name="Grigoriev I.V."/>
        </authorList>
    </citation>
    <scope>NUCLEOTIDE SEQUENCE [LARGE SCALE GENOMIC DNA]</scope>
    <source>
        <strain evidence="9 10">PL171</strain>
    </source>
</reference>
<dbReference type="SUPFAM" id="SSF55816">
    <property type="entry name" value="5'-nucleotidase (syn. UDP-sugar hydrolase), C-terminal domain"/>
    <property type="match status" value="1"/>
</dbReference>
<proteinExistence type="inferred from homology"/>
<evidence type="ECO:0000256" key="6">
    <source>
        <dbReference type="RuleBase" id="RU362119"/>
    </source>
</evidence>
<feature type="domain" description="5'-Nucleotidase C-terminal" evidence="8">
    <location>
        <begin position="316"/>
        <end position="480"/>
    </location>
</feature>
<dbReference type="EMBL" id="MCFL01000021">
    <property type="protein sequence ID" value="ORZ35683.1"/>
    <property type="molecule type" value="Genomic_DNA"/>
</dbReference>
<evidence type="ECO:0000256" key="1">
    <source>
        <dbReference type="ARBA" id="ARBA00006654"/>
    </source>
</evidence>
<dbReference type="FunFam" id="3.60.21.10:FF:000020">
    <property type="entry name" value="NT5E isoform 4"/>
    <property type="match status" value="1"/>
</dbReference>
<dbReference type="GO" id="GO:0000166">
    <property type="term" value="F:nucleotide binding"/>
    <property type="evidence" value="ECO:0007669"/>
    <property type="project" value="UniProtKB-KW"/>
</dbReference>
<dbReference type="Proteomes" id="UP000193411">
    <property type="component" value="Unassembled WGS sequence"/>
</dbReference>
<dbReference type="InterPro" id="IPR036907">
    <property type="entry name" value="5'-Nucleotdase_C_sf"/>
</dbReference>
<dbReference type="InterPro" id="IPR008334">
    <property type="entry name" value="5'-Nucleotdase_C"/>
</dbReference>
<dbReference type="GO" id="GO:0046872">
    <property type="term" value="F:metal ion binding"/>
    <property type="evidence" value="ECO:0007669"/>
    <property type="project" value="UniProtKB-KW"/>
</dbReference>
<evidence type="ECO:0000259" key="8">
    <source>
        <dbReference type="Pfam" id="PF02872"/>
    </source>
</evidence>
<dbReference type="Gene3D" id="3.90.780.10">
    <property type="entry name" value="5'-Nucleotidase, C-terminal domain"/>
    <property type="match status" value="1"/>
</dbReference>
<dbReference type="PROSITE" id="PS00785">
    <property type="entry name" value="5_NUCLEOTIDASE_1"/>
    <property type="match status" value="1"/>
</dbReference>
<dbReference type="GO" id="GO:0009166">
    <property type="term" value="P:nucleotide catabolic process"/>
    <property type="evidence" value="ECO:0007669"/>
    <property type="project" value="InterPro"/>
</dbReference>
<gene>
    <name evidence="9" type="ORF">BCR44DRAFT_1528509</name>
</gene>
<evidence type="ECO:0000256" key="3">
    <source>
        <dbReference type="ARBA" id="ARBA00022729"/>
    </source>
</evidence>
<keyword evidence="4 6" id="KW-0547">Nucleotide-binding</keyword>
<evidence type="ECO:0000313" key="9">
    <source>
        <dbReference type="EMBL" id="ORZ35683.1"/>
    </source>
</evidence>
<evidence type="ECO:0000256" key="5">
    <source>
        <dbReference type="ARBA" id="ARBA00022801"/>
    </source>
</evidence>
<dbReference type="Pfam" id="PF00149">
    <property type="entry name" value="Metallophos"/>
    <property type="match status" value="1"/>
</dbReference>